<evidence type="ECO:0000256" key="1">
    <source>
        <dbReference type="SAM" id="MobiDB-lite"/>
    </source>
</evidence>
<gene>
    <name evidence="2" type="ORF">BO71DRAFT_28312</name>
</gene>
<sequence length="205" mass="23050">MRLCGHLMWLHRYMQLGLLASVGERGLLIELHLERRRRHGLGWRFRIGLCLACGLWGRGCGCSWVLRRSDDVLVKGDLIADRGCWLFYLLPVAYGGPVPGLLHRHGCWHASRRERQVVHLAGYRPDPLGGGTSPSIVCLHVAQRSGSSVTLDERWWMERESEAESRGIMLQAKSRPGQATPPCRRNSIPFQGQPVSQPVCPPAPY</sequence>
<feature type="region of interest" description="Disordered" evidence="1">
    <location>
        <begin position="172"/>
        <end position="205"/>
    </location>
</feature>
<dbReference type="VEuPathDB" id="FungiDB:BO71DRAFT_28312"/>
<dbReference type="AlphaFoldDB" id="A0A319D4A8"/>
<dbReference type="Proteomes" id="UP000247810">
    <property type="component" value="Unassembled WGS sequence"/>
</dbReference>
<dbReference type="EMBL" id="KZ825921">
    <property type="protein sequence ID" value="PYH92276.1"/>
    <property type="molecule type" value="Genomic_DNA"/>
</dbReference>
<evidence type="ECO:0000313" key="3">
    <source>
        <dbReference type="Proteomes" id="UP000247810"/>
    </source>
</evidence>
<reference evidence="2 3" key="1">
    <citation type="submission" date="2018-02" db="EMBL/GenBank/DDBJ databases">
        <title>The genomes of Aspergillus section Nigri reveals drivers in fungal speciation.</title>
        <authorList>
            <consortium name="DOE Joint Genome Institute"/>
            <person name="Vesth T.C."/>
            <person name="Nybo J."/>
            <person name="Theobald S."/>
            <person name="Brandl J."/>
            <person name="Frisvad J.C."/>
            <person name="Nielsen K.F."/>
            <person name="Lyhne E.K."/>
            <person name="Kogle M.E."/>
            <person name="Kuo A."/>
            <person name="Riley R."/>
            <person name="Clum A."/>
            <person name="Nolan M."/>
            <person name="Lipzen A."/>
            <person name="Salamov A."/>
            <person name="Henrissat B."/>
            <person name="Wiebenga A."/>
            <person name="De vries R.P."/>
            <person name="Grigoriev I.V."/>
            <person name="Mortensen U.H."/>
            <person name="Andersen M.R."/>
            <person name="Baker S.E."/>
        </authorList>
    </citation>
    <scope>NUCLEOTIDE SEQUENCE [LARGE SCALE GENOMIC DNA]</scope>
    <source>
        <strain evidence="2 3">CBS 707.79</strain>
    </source>
</reference>
<proteinExistence type="predicted"/>
<protein>
    <submittedName>
        <fullName evidence="2">Uncharacterized protein</fullName>
    </submittedName>
</protein>
<organism evidence="2 3">
    <name type="scientific">Aspergillus ellipticus CBS 707.79</name>
    <dbReference type="NCBI Taxonomy" id="1448320"/>
    <lineage>
        <taxon>Eukaryota</taxon>
        <taxon>Fungi</taxon>
        <taxon>Dikarya</taxon>
        <taxon>Ascomycota</taxon>
        <taxon>Pezizomycotina</taxon>
        <taxon>Eurotiomycetes</taxon>
        <taxon>Eurotiomycetidae</taxon>
        <taxon>Eurotiales</taxon>
        <taxon>Aspergillaceae</taxon>
        <taxon>Aspergillus</taxon>
        <taxon>Aspergillus subgen. Circumdati</taxon>
    </lineage>
</organism>
<evidence type="ECO:0000313" key="2">
    <source>
        <dbReference type="EMBL" id="PYH92276.1"/>
    </source>
</evidence>
<accession>A0A319D4A8</accession>
<name>A0A319D4A8_9EURO</name>
<keyword evidence="3" id="KW-1185">Reference proteome</keyword>